<proteinExistence type="predicted"/>
<dbReference type="KEGG" id="pcor:KS4_35650"/>
<reference evidence="1 2" key="1">
    <citation type="submission" date="2019-02" db="EMBL/GenBank/DDBJ databases">
        <title>Deep-cultivation of Planctomycetes and their phenomic and genomic characterization uncovers novel biology.</title>
        <authorList>
            <person name="Wiegand S."/>
            <person name="Jogler M."/>
            <person name="Boedeker C."/>
            <person name="Pinto D."/>
            <person name="Vollmers J."/>
            <person name="Rivas-Marin E."/>
            <person name="Kohn T."/>
            <person name="Peeters S.H."/>
            <person name="Heuer A."/>
            <person name="Rast P."/>
            <person name="Oberbeckmann S."/>
            <person name="Bunk B."/>
            <person name="Jeske O."/>
            <person name="Meyerdierks A."/>
            <person name="Storesund J.E."/>
            <person name="Kallscheuer N."/>
            <person name="Luecker S."/>
            <person name="Lage O.M."/>
            <person name="Pohl T."/>
            <person name="Merkel B.J."/>
            <person name="Hornburger P."/>
            <person name="Mueller R.-W."/>
            <person name="Bruemmer F."/>
            <person name="Labrenz M."/>
            <person name="Spormann A.M."/>
            <person name="Op den Camp H."/>
            <person name="Overmann J."/>
            <person name="Amann R."/>
            <person name="Jetten M.S.M."/>
            <person name="Mascher T."/>
            <person name="Medema M.H."/>
            <person name="Devos D.P."/>
            <person name="Kaster A.-K."/>
            <person name="Ovreas L."/>
            <person name="Rohde M."/>
            <person name="Galperin M.Y."/>
            <person name="Jogler C."/>
        </authorList>
    </citation>
    <scope>NUCLEOTIDE SEQUENCE [LARGE SCALE GENOMIC DNA]</scope>
    <source>
        <strain evidence="1 2">KS4</strain>
    </source>
</reference>
<accession>A0A517YZ31</accession>
<organism evidence="1 2">
    <name type="scientific">Poriferisphaera corsica</name>
    <dbReference type="NCBI Taxonomy" id="2528020"/>
    <lineage>
        <taxon>Bacteria</taxon>
        <taxon>Pseudomonadati</taxon>
        <taxon>Planctomycetota</taxon>
        <taxon>Phycisphaerae</taxon>
        <taxon>Phycisphaerales</taxon>
        <taxon>Phycisphaeraceae</taxon>
        <taxon>Poriferisphaera</taxon>
    </lineage>
</organism>
<sequence>MAPVIPAHLLNELHPNHHQPFPPRFVPNLRDLVQDPFRGILRQRLSSGQAFPGCPGPPGFRGLGGLSYRAVGMLNTQFSYRSKFSRVFRVR</sequence>
<dbReference type="Proteomes" id="UP000317369">
    <property type="component" value="Chromosome"/>
</dbReference>
<keyword evidence="2" id="KW-1185">Reference proteome</keyword>
<name>A0A517YZ31_9BACT</name>
<evidence type="ECO:0000313" key="2">
    <source>
        <dbReference type="Proteomes" id="UP000317369"/>
    </source>
</evidence>
<dbReference type="AlphaFoldDB" id="A0A517YZ31"/>
<gene>
    <name evidence="1" type="ORF">KS4_35650</name>
</gene>
<protein>
    <submittedName>
        <fullName evidence="1">Uncharacterized protein</fullName>
    </submittedName>
</protein>
<evidence type="ECO:0000313" key="1">
    <source>
        <dbReference type="EMBL" id="QDU35482.1"/>
    </source>
</evidence>
<dbReference type="EMBL" id="CP036425">
    <property type="protein sequence ID" value="QDU35482.1"/>
    <property type="molecule type" value="Genomic_DNA"/>
</dbReference>